<evidence type="ECO:0000256" key="1">
    <source>
        <dbReference type="SAM" id="SignalP"/>
    </source>
</evidence>
<organism evidence="3 4">
    <name type="scientific">Candidatus Eisenbergiella merdavium</name>
    <dbReference type="NCBI Taxonomy" id="2838551"/>
    <lineage>
        <taxon>Bacteria</taxon>
        <taxon>Bacillati</taxon>
        <taxon>Bacillota</taxon>
        <taxon>Clostridia</taxon>
        <taxon>Lachnospirales</taxon>
        <taxon>Lachnospiraceae</taxon>
        <taxon>Eisenbergiella</taxon>
    </lineage>
</organism>
<reference evidence="3" key="2">
    <citation type="submission" date="2021-04" db="EMBL/GenBank/DDBJ databases">
        <authorList>
            <person name="Gilroy R."/>
        </authorList>
    </citation>
    <scope>NUCLEOTIDE SEQUENCE</scope>
    <source>
        <strain evidence="3">USAMLcec2-132</strain>
    </source>
</reference>
<name>A0A9D2NHI0_9FIRM</name>
<dbReference type="EMBL" id="DWWS01000044">
    <property type="protein sequence ID" value="HJC24447.1"/>
    <property type="molecule type" value="Genomic_DNA"/>
</dbReference>
<evidence type="ECO:0000259" key="2">
    <source>
        <dbReference type="Pfam" id="PF12010"/>
    </source>
</evidence>
<dbReference type="InterPro" id="IPR022627">
    <property type="entry name" value="DUF3502"/>
</dbReference>
<feature type="signal peptide" evidence="1">
    <location>
        <begin position="1"/>
        <end position="23"/>
    </location>
</feature>
<dbReference type="SUPFAM" id="SSF53850">
    <property type="entry name" value="Periplasmic binding protein-like II"/>
    <property type="match status" value="1"/>
</dbReference>
<evidence type="ECO:0000313" key="3">
    <source>
        <dbReference type="EMBL" id="HJC24447.1"/>
    </source>
</evidence>
<accession>A0A9D2NHI0</accession>
<dbReference type="InterPro" id="IPR006059">
    <property type="entry name" value="SBP"/>
</dbReference>
<dbReference type="Pfam" id="PF01547">
    <property type="entry name" value="SBP_bac_1"/>
    <property type="match status" value="1"/>
</dbReference>
<dbReference type="AlphaFoldDB" id="A0A9D2NHI0"/>
<dbReference type="InterPro" id="IPR050490">
    <property type="entry name" value="Bact_solute-bd_prot1"/>
</dbReference>
<keyword evidence="1" id="KW-0732">Signal</keyword>
<dbReference type="PANTHER" id="PTHR43649">
    <property type="entry name" value="ARABINOSE-BINDING PROTEIN-RELATED"/>
    <property type="match status" value="1"/>
</dbReference>
<gene>
    <name evidence="3" type="ORF">H9761_12170</name>
</gene>
<reference evidence="3" key="1">
    <citation type="journal article" date="2021" name="PeerJ">
        <title>Extensive microbial diversity within the chicken gut microbiome revealed by metagenomics and culture.</title>
        <authorList>
            <person name="Gilroy R."/>
            <person name="Ravi A."/>
            <person name="Getino M."/>
            <person name="Pursley I."/>
            <person name="Horton D.L."/>
            <person name="Alikhan N.F."/>
            <person name="Baker D."/>
            <person name="Gharbi K."/>
            <person name="Hall N."/>
            <person name="Watson M."/>
            <person name="Adriaenssens E.M."/>
            <person name="Foster-Nyarko E."/>
            <person name="Jarju S."/>
            <person name="Secka A."/>
            <person name="Antonio M."/>
            <person name="Oren A."/>
            <person name="Chaudhuri R.R."/>
            <person name="La Ragione R."/>
            <person name="Hildebrand F."/>
            <person name="Pallen M.J."/>
        </authorList>
    </citation>
    <scope>NUCLEOTIDE SEQUENCE</scope>
    <source>
        <strain evidence="3">USAMLcec2-132</strain>
    </source>
</reference>
<comment type="caution">
    <text evidence="3">The sequence shown here is derived from an EMBL/GenBank/DDBJ whole genome shotgun (WGS) entry which is preliminary data.</text>
</comment>
<dbReference type="PANTHER" id="PTHR43649:SF17">
    <property type="entry name" value="ABC TRANSPORTER SOLUTE BINDING PROTEIN-SUGAR TRANSPORT"/>
    <property type="match status" value="1"/>
</dbReference>
<dbReference type="Gene3D" id="3.40.190.10">
    <property type="entry name" value="Periplasmic binding protein-like II"/>
    <property type="match status" value="1"/>
</dbReference>
<feature type="domain" description="DUF3502" evidence="2">
    <location>
        <begin position="437"/>
        <end position="503"/>
    </location>
</feature>
<dbReference type="Proteomes" id="UP000823891">
    <property type="component" value="Unassembled WGS sequence"/>
</dbReference>
<feature type="chain" id="PRO_5039579001" evidence="1">
    <location>
        <begin position="24"/>
        <end position="505"/>
    </location>
</feature>
<dbReference type="Pfam" id="PF12010">
    <property type="entry name" value="DUF3502"/>
    <property type="match status" value="1"/>
</dbReference>
<proteinExistence type="predicted"/>
<evidence type="ECO:0000313" key="4">
    <source>
        <dbReference type="Proteomes" id="UP000823891"/>
    </source>
</evidence>
<dbReference type="PROSITE" id="PS51257">
    <property type="entry name" value="PROKAR_LIPOPROTEIN"/>
    <property type="match status" value="1"/>
</dbReference>
<sequence>MKKKIIAGLLAAMMLFTAGCGGAGTSSADTAAGGGSAEEAAAVENASGSAEAAAESSGEVPTIIWWNVGSLPTNADAWEEEVNKYLESEIGVRVDYRAIPWGDWPTKHNTIINSGEYFDIMFVDVGLYNQFASMGAFADLTDLLPTAAPKLQEFIPEEIWQGVTTRDGIFAVPTYKDCARTSFFVFDKQYIDKYNIDYESIDTMEELDSYFRTIKAGEGDSYYPLQMTTALCWNGLFENYDTLGGSLDAVGVRLDDEDYQVVCTLEQPDIQENLNWLHTWYMDGITNPDANVQTETNRQRPFFKAVGWPGAVASWAISEGVDEYVATKVFGPSYTTESIQGSLNCISANSEHKEAALKLLEFVNTDHKARDMFAYGIEGENFEYVEDNVVRLLDDVFSAISTYSQASFFTMSTVEGNQKDQYEEIKEQNEAATSTALLGFTLNMEPIMDELAACRTVWSKYSNDLTTGASDPNEVIPQIIKEMKSVGLDTVMEEAQRQVDEFLGK</sequence>
<protein>
    <submittedName>
        <fullName evidence="3">ABC transporter substrate-binding protein</fullName>
    </submittedName>
</protein>